<name>A0ABU0ZD62_9ACTN</name>
<evidence type="ECO:0000256" key="6">
    <source>
        <dbReference type="SAM" id="Phobius"/>
    </source>
</evidence>
<feature type="transmembrane region" description="Helical" evidence="6">
    <location>
        <begin position="156"/>
        <end position="174"/>
    </location>
</feature>
<comment type="caution">
    <text evidence="8">The sequence shown here is derived from an EMBL/GenBank/DDBJ whole genome shotgun (WGS) entry which is preliminary data.</text>
</comment>
<evidence type="ECO:0000259" key="7">
    <source>
        <dbReference type="PROSITE" id="PS50850"/>
    </source>
</evidence>
<dbReference type="PROSITE" id="PS50850">
    <property type="entry name" value="MFS"/>
    <property type="match status" value="1"/>
</dbReference>
<accession>A0ABU0ZD62</accession>
<feature type="transmembrane region" description="Helical" evidence="6">
    <location>
        <begin position="38"/>
        <end position="61"/>
    </location>
</feature>
<evidence type="ECO:0000256" key="4">
    <source>
        <dbReference type="ARBA" id="ARBA00022989"/>
    </source>
</evidence>
<evidence type="ECO:0000256" key="3">
    <source>
        <dbReference type="ARBA" id="ARBA00022692"/>
    </source>
</evidence>
<keyword evidence="4 6" id="KW-1133">Transmembrane helix</keyword>
<feature type="transmembrane region" description="Helical" evidence="6">
    <location>
        <begin position="95"/>
        <end position="117"/>
    </location>
</feature>
<feature type="transmembrane region" description="Helical" evidence="6">
    <location>
        <begin position="73"/>
        <end position="89"/>
    </location>
</feature>
<proteinExistence type="predicted"/>
<dbReference type="Gene3D" id="1.20.1250.20">
    <property type="entry name" value="MFS general substrate transporter like domains"/>
    <property type="match status" value="1"/>
</dbReference>
<dbReference type="SUPFAM" id="SSF103473">
    <property type="entry name" value="MFS general substrate transporter"/>
    <property type="match status" value="1"/>
</dbReference>
<evidence type="ECO:0000313" key="9">
    <source>
        <dbReference type="Proteomes" id="UP001230908"/>
    </source>
</evidence>
<dbReference type="EMBL" id="JAVHUY010000005">
    <property type="protein sequence ID" value="MDQ7904250.1"/>
    <property type="molecule type" value="Genomic_DNA"/>
</dbReference>
<dbReference type="RefSeq" id="WP_308711523.1">
    <property type="nucleotide sequence ID" value="NZ_JAVHUY010000005.1"/>
</dbReference>
<keyword evidence="3 6" id="KW-0812">Transmembrane</keyword>
<feature type="transmembrane region" description="Helical" evidence="6">
    <location>
        <begin position="263"/>
        <end position="285"/>
    </location>
</feature>
<dbReference type="PANTHER" id="PTHR43124">
    <property type="entry name" value="PURINE EFFLUX PUMP PBUE"/>
    <property type="match status" value="1"/>
</dbReference>
<dbReference type="InterPro" id="IPR036259">
    <property type="entry name" value="MFS_trans_sf"/>
</dbReference>
<keyword evidence="2" id="KW-1003">Cell membrane</keyword>
<protein>
    <submittedName>
        <fullName evidence="8">MFS transporter</fullName>
    </submittedName>
</protein>
<feature type="transmembrane region" description="Helical" evidence="6">
    <location>
        <begin position="350"/>
        <end position="370"/>
    </location>
</feature>
<keyword evidence="9" id="KW-1185">Reference proteome</keyword>
<evidence type="ECO:0000313" key="8">
    <source>
        <dbReference type="EMBL" id="MDQ7904250.1"/>
    </source>
</evidence>
<reference evidence="8 9" key="1">
    <citation type="submission" date="2023-08" db="EMBL/GenBank/DDBJ databases">
        <title>Phytohabitans sansha sp. nov., isolated from marine sediment.</title>
        <authorList>
            <person name="Zhao Y."/>
            <person name="Yi K."/>
        </authorList>
    </citation>
    <scope>NUCLEOTIDE SEQUENCE [LARGE SCALE GENOMIC DNA]</scope>
    <source>
        <strain evidence="8 9">ZYX-F-186</strain>
    </source>
</reference>
<feature type="domain" description="Major facilitator superfamily (MFS) profile" evidence="7">
    <location>
        <begin position="4"/>
        <end position="379"/>
    </location>
</feature>
<dbReference type="InterPro" id="IPR011701">
    <property type="entry name" value="MFS"/>
</dbReference>
<evidence type="ECO:0000256" key="2">
    <source>
        <dbReference type="ARBA" id="ARBA00022475"/>
    </source>
</evidence>
<dbReference type="Proteomes" id="UP001230908">
    <property type="component" value="Unassembled WGS sequence"/>
</dbReference>
<feature type="transmembrane region" description="Helical" evidence="6">
    <location>
        <begin position="129"/>
        <end position="150"/>
    </location>
</feature>
<dbReference type="Pfam" id="PF07690">
    <property type="entry name" value="MFS_1"/>
    <property type="match status" value="1"/>
</dbReference>
<comment type="subcellular location">
    <subcellularLocation>
        <location evidence="1">Cell membrane</location>
        <topology evidence="1">Multi-pass membrane protein</topology>
    </subcellularLocation>
</comment>
<evidence type="ECO:0000256" key="1">
    <source>
        <dbReference type="ARBA" id="ARBA00004651"/>
    </source>
</evidence>
<feature type="transmembrane region" description="Helical" evidence="6">
    <location>
        <begin position="234"/>
        <end position="256"/>
    </location>
</feature>
<gene>
    <name evidence="8" type="ORF">RB614_06905</name>
</gene>
<feature type="transmembrane region" description="Helical" evidence="6">
    <location>
        <begin position="321"/>
        <end position="344"/>
    </location>
</feature>
<evidence type="ECO:0000256" key="5">
    <source>
        <dbReference type="ARBA" id="ARBA00023136"/>
    </source>
</evidence>
<feature type="transmembrane region" description="Helical" evidence="6">
    <location>
        <begin position="291"/>
        <end position="309"/>
    </location>
</feature>
<dbReference type="InterPro" id="IPR050189">
    <property type="entry name" value="MFS_Efflux_Transporters"/>
</dbReference>
<feature type="transmembrane region" description="Helical" evidence="6">
    <location>
        <begin position="205"/>
        <end position="228"/>
    </location>
</feature>
<organism evidence="8 9">
    <name type="scientific">Phytohabitans maris</name>
    <dbReference type="NCBI Taxonomy" id="3071409"/>
    <lineage>
        <taxon>Bacteria</taxon>
        <taxon>Bacillati</taxon>
        <taxon>Actinomycetota</taxon>
        <taxon>Actinomycetes</taxon>
        <taxon>Micromonosporales</taxon>
        <taxon>Micromonosporaceae</taxon>
    </lineage>
</organism>
<keyword evidence="5 6" id="KW-0472">Membrane</keyword>
<dbReference type="InterPro" id="IPR020846">
    <property type="entry name" value="MFS_dom"/>
</dbReference>
<sequence>MTRHTRLLQFTALASTLDRFAMPPMLLAISHDLGVPVAGVASAAGAYFLAYGLMQPVWGLLGSRLGVVRSLRLAVLLAALTTAGTALATDAASLVAFRLVAGAGFSAAVPAALFYAGATAAPGRRHRDITGLMAGVALGTAAATAGAGALAATVGWRSAFLFTGTTALVACLVLSRLPELPAPRAAADGIFAPLRAVLRSGPARTLLLLATVEGGILLGVLTFLPAAVGATGSGAALAGGVTAAYGVAVLICAPIVGRLQQRVPAAALIAAGAALAAIGCVVAAFTATPVAGAFVCLLIGAAWASMHSTMQTWATEVVPEAGLTAVSLFAGALFTGSALAAVAGGPPVEAGRFGLVFGVAAALLLPLGVAGATARARWRPPVAVPSPVRGRDGA</sequence>
<dbReference type="PANTHER" id="PTHR43124:SF3">
    <property type="entry name" value="CHLORAMPHENICOL EFFLUX PUMP RV0191"/>
    <property type="match status" value="1"/>
</dbReference>